<dbReference type="PANTHER" id="PTHR20531">
    <property type="entry name" value="N-ALPHA-ACETYLTRANSFERASE 40"/>
    <property type="match status" value="1"/>
</dbReference>
<dbReference type="InterPro" id="IPR039949">
    <property type="entry name" value="NAA40"/>
</dbReference>
<evidence type="ECO:0000256" key="5">
    <source>
        <dbReference type="ARBA" id="ARBA00015043"/>
    </source>
</evidence>
<dbReference type="PROSITE" id="PS51186">
    <property type="entry name" value="GNAT"/>
    <property type="match status" value="1"/>
</dbReference>
<dbReference type="OrthoDB" id="424551at2759"/>
<evidence type="ECO:0000256" key="11">
    <source>
        <dbReference type="ARBA" id="ARBA00049524"/>
    </source>
</evidence>
<dbReference type="CDD" id="cd04301">
    <property type="entry name" value="NAT_SF"/>
    <property type="match status" value="1"/>
</dbReference>
<dbReference type="RefSeq" id="XP_018274446.1">
    <property type="nucleotide sequence ID" value="XM_018415534.1"/>
</dbReference>
<dbReference type="GO" id="GO:0043998">
    <property type="term" value="F:histone H2A acetyltransferase activity"/>
    <property type="evidence" value="ECO:0007669"/>
    <property type="project" value="InterPro"/>
</dbReference>
<evidence type="ECO:0000256" key="2">
    <source>
        <dbReference type="ARBA" id="ARBA00004496"/>
    </source>
</evidence>
<evidence type="ECO:0000256" key="10">
    <source>
        <dbReference type="ARBA" id="ARBA00047821"/>
    </source>
</evidence>
<comment type="subcellular location">
    <subcellularLocation>
        <location evidence="2">Cytoplasm</location>
    </subcellularLocation>
    <subcellularLocation>
        <location evidence="1">Nucleus</location>
    </subcellularLocation>
</comment>
<keyword evidence="9" id="KW-0012">Acyltransferase</keyword>
<evidence type="ECO:0000256" key="1">
    <source>
        <dbReference type="ARBA" id="ARBA00004123"/>
    </source>
</evidence>
<dbReference type="PANTHER" id="PTHR20531:SF1">
    <property type="entry name" value="N-ALPHA-ACETYLTRANSFERASE 40"/>
    <property type="match status" value="1"/>
</dbReference>
<evidence type="ECO:0000256" key="9">
    <source>
        <dbReference type="ARBA" id="ARBA00023315"/>
    </source>
</evidence>
<evidence type="ECO:0000256" key="3">
    <source>
        <dbReference type="ARBA" id="ARBA00008870"/>
    </source>
</evidence>
<organism evidence="13 14">
    <name type="scientific">Rhodotorula graminis (strain WP1)</name>
    <dbReference type="NCBI Taxonomy" id="578459"/>
    <lineage>
        <taxon>Eukaryota</taxon>
        <taxon>Fungi</taxon>
        <taxon>Dikarya</taxon>
        <taxon>Basidiomycota</taxon>
        <taxon>Pucciniomycotina</taxon>
        <taxon>Microbotryomycetes</taxon>
        <taxon>Sporidiobolales</taxon>
        <taxon>Sporidiobolaceae</taxon>
        <taxon>Rhodotorula</taxon>
    </lineage>
</organism>
<dbReference type="Gene3D" id="3.40.630.30">
    <property type="match status" value="1"/>
</dbReference>
<feature type="domain" description="N-acetyltransferase" evidence="12">
    <location>
        <begin position="71"/>
        <end position="224"/>
    </location>
</feature>
<dbReference type="AlphaFoldDB" id="A0A194SCT1"/>
<dbReference type="GO" id="GO:0010485">
    <property type="term" value="F:histone H4 acetyltransferase activity"/>
    <property type="evidence" value="ECO:0007669"/>
    <property type="project" value="InterPro"/>
</dbReference>
<comment type="catalytic activity">
    <reaction evidence="11">
        <text>N-terminal L-seryl-[histone H4] + acetyl-CoA = N-terminal N(alpha)-acetyl-L-seryl-[histone H4] + CoA + H(+)</text>
        <dbReference type="Rhea" id="RHEA:50596"/>
        <dbReference type="Rhea" id="RHEA-COMP:12740"/>
        <dbReference type="Rhea" id="RHEA-COMP:12743"/>
        <dbReference type="ChEBI" id="CHEBI:15378"/>
        <dbReference type="ChEBI" id="CHEBI:57287"/>
        <dbReference type="ChEBI" id="CHEBI:57288"/>
        <dbReference type="ChEBI" id="CHEBI:64738"/>
        <dbReference type="ChEBI" id="CHEBI:83690"/>
        <dbReference type="EC" id="2.3.1.257"/>
    </reaction>
</comment>
<evidence type="ECO:0000256" key="6">
    <source>
        <dbReference type="ARBA" id="ARBA00022490"/>
    </source>
</evidence>
<dbReference type="GO" id="GO:0005634">
    <property type="term" value="C:nucleus"/>
    <property type="evidence" value="ECO:0007669"/>
    <property type="project" value="UniProtKB-SubCell"/>
</dbReference>
<proteinExistence type="inferred from homology"/>
<evidence type="ECO:0000313" key="13">
    <source>
        <dbReference type="EMBL" id="KPV78397.1"/>
    </source>
</evidence>
<protein>
    <recommendedName>
        <fullName evidence="5">N-alpha-acetyltransferase 40</fullName>
        <ecNumber evidence="4">2.3.1.257</ecNumber>
    </recommendedName>
</protein>
<dbReference type="Pfam" id="PF00583">
    <property type="entry name" value="Acetyltransf_1"/>
    <property type="match status" value="1"/>
</dbReference>
<name>A0A194SCT1_RHOGW</name>
<dbReference type="GeneID" id="28975982"/>
<dbReference type="STRING" id="578459.A0A194SCT1"/>
<dbReference type="InterPro" id="IPR000182">
    <property type="entry name" value="GNAT_dom"/>
</dbReference>
<dbReference type="EMBL" id="KQ474073">
    <property type="protein sequence ID" value="KPV78397.1"/>
    <property type="molecule type" value="Genomic_DNA"/>
</dbReference>
<keyword evidence="7" id="KW-0808">Transferase</keyword>
<dbReference type="SUPFAM" id="SSF55729">
    <property type="entry name" value="Acyl-CoA N-acyltransferases (Nat)"/>
    <property type="match status" value="1"/>
</dbReference>
<dbReference type="EC" id="2.3.1.257" evidence="4"/>
<dbReference type="OMA" id="ETNVGPY"/>
<gene>
    <name evidence="13" type="ORF">RHOBADRAFT_50870</name>
</gene>
<evidence type="ECO:0000313" key="14">
    <source>
        <dbReference type="Proteomes" id="UP000053890"/>
    </source>
</evidence>
<keyword evidence="8" id="KW-0539">Nucleus</keyword>
<dbReference type="GO" id="GO:1990189">
    <property type="term" value="F:protein N-terminal-serine acetyltransferase activity"/>
    <property type="evidence" value="ECO:0007669"/>
    <property type="project" value="UniProtKB-EC"/>
</dbReference>
<comment type="similarity">
    <text evidence="3">Belongs to the acetyltransferase family. NAA40 subfamily.</text>
</comment>
<keyword evidence="14" id="KW-1185">Reference proteome</keyword>
<evidence type="ECO:0000256" key="8">
    <source>
        <dbReference type="ARBA" id="ARBA00023242"/>
    </source>
</evidence>
<reference evidence="13 14" key="1">
    <citation type="journal article" date="2015" name="Front. Microbiol.">
        <title>Genome sequence of the plant growth promoting endophytic yeast Rhodotorula graminis WP1.</title>
        <authorList>
            <person name="Firrincieli A."/>
            <person name="Otillar R."/>
            <person name="Salamov A."/>
            <person name="Schmutz J."/>
            <person name="Khan Z."/>
            <person name="Redman R.S."/>
            <person name="Fleck N.D."/>
            <person name="Lindquist E."/>
            <person name="Grigoriev I.V."/>
            <person name="Doty S.L."/>
        </authorList>
    </citation>
    <scope>NUCLEOTIDE SEQUENCE [LARGE SCALE GENOMIC DNA]</scope>
    <source>
        <strain evidence="13 14">WP1</strain>
    </source>
</reference>
<dbReference type="InterPro" id="IPR016181">
    <property type="entry name" value="Acyl_CoA_acyltransferase"/>
</dbReference>
<evidence type="ECO:0000259" key="12">
    <source>
        <dbReference type="PROSITE" id="PS51186"/>
    </source>
</evidence>
<dbReference type="Proteomes" id="UP000053890">
    <property type="component" value="Unassembled WGS sequence"/>
</dbReference>
<dbReference type="GO" id="GO:0005737">
    <property type="term" value="C:cytoplasm"/>
    <property type="evidence" value="ECO:0007669"/>
    <property type="project" value="UniProtKB-SubCell"/>
</dbReference>
<keyword evidence="6" id="KW-0963">Cytoplasm</keyword>
<evidence type="ECO:0000256" key="7">
    <source>
        <dbReference type="ARBA" id="ARBA00022679"/>
    </source>
</evidence>
<accession>A0A194SCT1</accession>
<comment type="catalytic activity">
    <reaction evidence="10">
        <text>N-terminal L-seryl-[histone H2A] + acetyl-CoA = N-terminal N(alpha)-acetyl-L-seryl-[histone H2A] + CoA + H(+)</text>
        <dbReference type="Rhea" id="RHEA:50600"/>
        <dbReference type="Rhea" id="RHEA-COMP:12742"/>
        <dbReference type="Rhea" id="RHEA-COMP:12744"/>
        <dbReference type="ChEBI" id="CHEBI:15378"/>
        <dbReference type="ChEBI" id="CHEBI:57287"/>
        <dbReference type="ChEBI" id="CHEBI:57288"/>
        <dbReference type="ChEBI" id="CHEBI:64738"/>
        <dbReference type="ChEBI" id="CHEBI:83690"/>
        <dbReference type="EC" id="2.3.1.257"/>
    </reaction>
</comment>
<evidence type="ECO:0000256" key="4">
    <source>
        <dbReference type="ARBA" id="ARBA00012950"/>
    </source>
</evidence>
<sequence length="228" mass="25461">MPARPHLAVKLANQASPEALLAKLKDTYGAPTPRAKHVDVPWHSSFARLEVHSTKTLPSTSRDWIWNLFERNMRPLYEAQQDGYDAQEKRAEVFHPDSRFLVLSPVPPAAAAGAAPPRPAPLGFCIFRFDTEETASEDDDELCDVAYCYELQVDGAHHGKGIGRVLMDALERTARAWRMDKVMLTVFKANEQALAFYAKVGYTEDEIDPGRFGVLDVDYSILSKSLSP</sequence>